<keyword evidence="1" id="KW-0812">Transmembrane</keyword>
<evidence type="ECO:0000313" key="2">
    <source>
        <dbReference type="EMBL" id="GJT06703.1"/>
    </source>
</evidence>
<keyword evidence="1" id="KW-0472">Membrane</keyword>
<comment type="caution">
    <text evidence="2">The sequence shown here is derived from an EMBL/GenBank/DDBJ whole genome shotgun (WGS) entry which is preliminary data.</text>
</comment>
<reference evidence="2" key="1">
    <citation type="journal article" date="2022" name="Int. J. Mol. Sci.">
        <title>Draft Genome of Tanacetum Coccineum: Genomic Comparison of Closely Related Tanacetum-Family Plants.</title>
        <authorList>
            <person name="Yamashiro T."/>
            <person name="Shiraishi A."/>
            <person name="Nakayama K."/>
            <person name="Satake H."/>
        </authorList>
    </citation>
    <scope>NUCLEOTIDE SEQUENCE</scope>
</reference>
<sequence length="116" mass="13292">MFRRNQGEKEQCTFCGKDGHNEDGCFKVIGYPDWWPGKDRQGKQRPRTVRVEGELWPTLWITEAQVLLIDKTAGKLVNGAFLSCVFFLVVIFGIVEIAIYLYTFICIWCNGAINVN</sequence>
<dbReference type="PANTHER" id="PTHR34222:SF88">
    <property type="entry name" value="ZINC FINGER, CCHC-TYPE"/>
    <property type="match status" value="1"/>
</dbReference>
<dbReference type="Proteomes" id="UP001151760">
    <property type="component" value="Unassembled WGS sequence"/>
</dbReference>
<gene>
    <name evidence="2" type="ORF">Tco_0841165</name>
</gene>
<keyword evidence="1" id="KW-1133">Transmembrane helix</keyword>
<evidence type="ECO:0000313" key="3">
    <source>
        <dbReference type="Proteomes" id="UP001151760"/>
    </source>
</evidence>
<evidence type="ECO:0008006" key="4">
    <source>
        <dbReference type="Google" id="ProtNLM"/>
    </source>
</evidence>
<accession>A0ABQ5AZ50</accession>
<organism evidence="2 3">
    <name type="scientific">Tanacetum coccineum</name>
    <dbReference type="NCBI Taxonomy" id="301880"/>
    <lineage>
        <taxon>Eukaryota</taxon>
        <taxon>Viridiplantae</taxon>
        <taxon>Streptophyta</taxon>
        <taxon>Embryophyta</taxon>
        <taxon>Tracheophyta</taxon>
        <taxon>Spermatophyta</taxon>
        <taxon>Magnoliopsida</taxon>
        <taxon>eudicotyledons</taxon>
        <taxon>Gunneridae</taxon>
        <taxon>Pentapetalae</taxon>
        <taxon>asterids</taxon>
        <taxon>campanulids</taxon>
        <taxon>Asterales</taxon>
        <taxon>Asteraceae</taxon>
        <taxon>Asteroideae</taxon>
        <taxon>Anthemideae</taxon>
        <taxon>Anthemidinae</taxon>
        <taxon>Tanacetum</taxon>
    </lineage>
</organism>
<keyword evidence="3" id="KW-1185">Reference proteome</keyword>
<dbReference type="EMBL" id="BQNB010012691">
    <property type="protein sequence ID" value="GJT06703.1"/>
    <property type="molecule type" value="Genomic_DNA"/>
</dbReference>
<name>A0ABQ5AZ50_9ASTR</name>
<reference evidence="2" key="2">
    <citation type="submission" date="2022-01" db="EMBL/GenBank/DDBJ databases">
        <authorList>
            <person name="Yamashiro T."/>
            <person name="Shiraishi A."/>
            <person name="Satake H."/>
            <person name="Nakayama K."/>
        </authorList>
    </citation>
    <scope>NUCLEOTIDE SEQUENCE</scope>
</reference>
<evidence type="ECO:0000256" key="1">
    <source>
        <dbReference type="SAM" id="Phobius"/>
    </source>
</evidence>
<dbReference type="PANTHER" id="PTHR34222">
    <property type="entry name" value="GAG_PRE-INTEGRS DOMAIN-CONTAINING PROTEIN"/>
    <property type="match status" value="1"/>
</dbReference>
<feature type="transmembrane region" description="Helical" evidence="1">
    <location>
        <begin position="80"/>
        <end position="102"/>
    </location>
</feature>
<protein>
    <recommendedName>
        <fullName evidence="4">CCHC-type domain-containing protein</fullName>
    </recommendedName>
</protein>
<proteinExistence type="predicted"/>